<dbReference type="EC" id="2.5.1.46" evidence="5"/>
<proteinExistence type="inferred from homology"/>
<evidence type="ECO:0000256" key="1">
    <source>
        <dbReference type="ARBA" id="ARBA00000952"/>
    </source>
</evidence>
<dbReference type="OrthoDB" id="294378at2759"/>
<protein>
    <recommendedName>
        <fullName evidence="5">deoxyhypusine synthase</fullName>
        <ecNumber evidence="5">2.5.1.46</ecNumber>
    </recommendedName>
</protein>
<dbReference type="GO" id="GO:0034038">
    <property type="term" value="F:deoxyhypusine synthase activity"/>
    <property type="evidence" value="ECO:0007669"/>
    <property type="project" value="UniProtKB-EC"/>
</dbReference>
<comment type="cofactor">
    <cofactor evidence="2">
        <name>NAD(+)</name>
        <dbReference type="ChEBI" id="CHEBI:57540"/>
    </cofactor>
</comment>
<evidence type="ECO:0000256" key="4">
    <source>
        <dbReference type="ARBA" id="ARBA00009892"/>
    </source>
</evidence>
<dbReference type="GO" id="GO:0005737">
    <property type="term" value="C:cytoplasm"/>
    <property type="evidence" value="ECO:0007669"/>
    <property type="project" value="TreeGrafter"/>
</dbReference>
<evidence type="ECO:0000256" key="2">
    <source>
        <dbReference type="ARBA" id="ARBA00001911"/>
    </source>
</evidence>
<evidence type="ECO:0000313" key="10">
    <source>
        <dbReference type="Proteomes" id="UP001149090"/>
    </source>
</evidence>
<dbReference type="InterPro" id="IPR002773">
    <property type="entry name" value="Deoxyhypusine_synthase"/>
</dbReference>
<sequence length="370" mass="41607">MEKIPQIVSQSVLKESAELPDDTPTIQGYDFNEGIDYNRILESYKTTGFQATNFGLAVEEINKMITWRLSDESIEDEKDEDYLAPEVRKRTKCKIFFGYTSNLISSGLREVIRYLVQHRMVDVVVSTAGGVEEDIIKCLGKTRLGDFKLSGKILREKGINRIGNLLVPNKNYCLFEDWIMPILDEMLDQQKAKGIVWSPSSMIRYFGEKINDEQSVLYWAYKNNIPIFCPALTDGSIGDMVFFHSYKNPGLIIDIAQDIRKINDESVSAKKSGMIILGGGLIKHHICNANLMRDGADFSVYINTANEFDGSDAGASPDEAISWGKIKHTASPVKVYADASLVFPLIVAQTFAKHVDIFKLDNFQNDSNKN</sequence>
<dbReference type="FunFam" id="3.40.910.10:FF:000001">
    <property type="entry name" value="Probable deoxyhypusine synthase"/>
    <property type="match status" value="1"/>
</dbReference>
<keyword evidence="10" id="KW-1185">Reference proteome</keyword>
<keyword evidence="8" id="KW-0386">Hypusine biosynthesis</keyword>
<dbReference type="SUPFAM" id="SSF52467">
    <property type="entry name" value="DHS-like NAD/FAD-binding domain"/>
    <property type="match status" value="1"/>
</dbReference>
<evidence type="ECO:0000256" key="5">
    <source>
        <dbReference type="ARBA" id="ARBA00012683"/>
    </source>
</evidence>
<dbReference type="EMBL" id="JAPDFW010000105">
    <property type="protein sequence ID" value="KAJ5069347.1"/>
    <property type="molecule type" value="Genomic_DNA"/>
</dbReference>
<evidence type="ECO:0000256" key="7">
    <source>
        <dbReference type="ARBA" id="ARBA00023027"/>
    </source>
</evidence>
<comment type="pathway">
    <text evidence="3">Protein modification; eIF5A hypusination.</text>
</comment>
<evidence type="ECO:0000256" key="3">
    <source>
        <dbReference type="ARBA" id="ARBA00005041"/>
    </source>
</evidence>
<dbReference type="NCBIfam" id="TIGR00321">
    <property type="entry name" value="dhys"/>
    <property type="match status" value="1"/>
</dbReference>
<evidence type="ECO:0000313" key="9">
    <source>
        <dbReference type="EMBL" id="KAJ5069347.1"/>
    </source>
</evidence>
<keyword evidence="7" id="KW-0520">NAD</keyword>
<accession>A0A9Q0LAK6</accession>
<reference evidence="9" key="1">
    <citation type="submission" date="2022-10" db="EMBL/GenBank/DDBJ databases">
        <title>Novel sulphate-reducing endosymbionts in the free-living metamonad Anaeramoeba.</title>
        <authorList>
            <person name="Jerlstrom-Hultqvist J."/>
            <person name="Cepicka I."/>
            <person name="Gallot-Lavallee L."/>
            <person name="Salas-Leiva D."/>
            <person name="Curtis B.A."/>
            <person name="Zahonova K."/>
            <person name="Pipaliya S."/>
            <person name="Dacks J."/>
            <person name="Roger A.J."/>
        </authorList>
    </citation>
    <scope>NUCLEOTIDE SEQUENCE</scope>
    <source>
        <strain evidence="9">BMAN</strain>
    </source>
</reference>
<comment type="similarity">
    <text evidence="4">Belongs to the deoxyhypusine synthase family.</text>
</comment>
<comment type="caution">
    <text evidence="9">The sequence shown here is derived from an EMBL/GenBank/DDBJ whole genome shotgun (WGS) entry which is preliminary data.</text>
</comment>
<gene>
    <name evidence="9" type="ORF">M0811_11690</name>
</gene>
<dbReference type="Pfam" id="PF01916">
    <property type="entry name" value="DS"/>
    <property type="match status" value="1"/>
</dbReference>
<dbReference type="InterPro" id="IPR036982">
    <property type="entry name" value="Deoxyhypusine_synthase_sf"/>
</dbReference>
<dbReference type="OMA" id="HSIINAN"/>
<comment type="catalytic activity">
    <reaction evidence="1">
        <text>[eIF5A protein]-L-lysine + spermidine = [eIF5A protein]-deoxyhypusine + propane-1,3-diamine</text>
        <dbReference type="Rhea" id="RHEA:33299"/>
        <dbReference type="Rhea" id="RHEA-COMP:10143"/>
        <dbReference type="Rhea" id="RHEA-COMP:10144"/>
        <dbReference type="ChEBI" id="CHEBI:29969"/>
        <dbReference type="ChEBI" id="CHEBI:57484"/>
        <dbReference type="ChEBI" id="CHEBI:57834"/>
        <dbReference type="ChEBI" id="CHEBI:82657"/>
        <dbReference type="EC" id="2.5.1.46"/>
    </reaction>
</comment>
<dbReference type="AlphaFoldDB" id="A0A9Q0LAK6"/>
<dbReference type="Proteomes" id="UP001149090">
    <property type="component" value="Unassembled WGS sequence"/>
</dbReference>
<keyword evidence="6" id="KW-0808">Transferase</keyword>
<dbReference type="PANTHER" id="PTHR11703">
    <property type="entry name" value="DEOXYHYPUSINE SYNTHASE"/>
    <property type="match status" value="1"/>
</dbReference>
<dbReference type="InterPro" id="IPR029035">
    <property type="entry name" value="DHS-like_NAD/FAD-binding_dom"/>
</dbReference>
<dbReference type="Gene3D" id="3.40.910.10">
    <property type="entry name" value="Deoxyhypusine synthase"/>
    <property type="match status" value="1"/>
</dbReference>
<organism evidence="9 10">
    <name type="scientific">Anaeramoeba ignava</name>
    <name type="common">Anaerobic marine amoeba</name>
    <dbReference type="NCBI Taxonomy" id="1746090"/>
    <lineage>
        <taxon>Eukaryota</taxon>
        <taxon>Metamonada</taxon>
        <taxon>Anaeramoebidae</taxon>
        <taxon>Anaeramoeba</taxon>
    </lineage>
</organism>
<evidence type="ECO:0000256" key="8">
    <source>
        <dbReference type="ARBA" id="ARBA00023256"/>
    </source>
</evidence>
<evidence type="ECO:0000256" key="6">
    <source>
        <dbReference type="ARBA" id="ARBA00022679"/>
    </source>
</evidence>
<name>A0A9Q0LAK6_ANAIG</name>
<dbReference type="PANTHER" id="PTHR11703:SF0">
    <property type="entry name" value="DEOXYHYPUSINE SYNTHASE"/>
    <property type="match status" value="1"/>
</dbReference>